<dbReference type="Pfam" id="PF00005">
    <property type="entry name" value="ABC_tran"/>
    <property type="match status" value="1"/>
</dbReference>
<dbReference type="SUPFAM" id="SSF52540">
    <property type="entry name" value="P-loop containing nucleoside triphosphate hydrolases"/>
    <property type="match status" value="1"/>
</dbReference>
<keyword evidence="4" id="KW-0201">Cytochrome c-type biogenesis</keyword>
<dbReference type="PANTHER" id="PTHR43499:SF1">
    <property type="entry name" value="ABC TRANSPORTER I FAMILY MEMBER 1"/>
    <property type="match status" value="1"/>
</dbReference>
<evidence type="ECO:0000256" key="4">
    <source>
        <dbReference type="ARBA" id="ARBA00022748"/>
    </source>
</evidence>
<proteinExistence type="predicted"/>
<dbReference type="GO" id="GO:0016887">
    <property type="term" value="F:ATP hydrolysis activity"/>
    <property type="evidence" value="ECO:0007669"/>
    <property type="project" value="InterPro"/>
</dbReference>
<evidence type="ECO:0000256" key="6">
    <source>
        <dbReference type="ARBA" id="ARBA00022967"/>
    </source>
</evidence>
<keyword evidence="10" id="KW-1185">Reference proteome</keyword>
<sequence length="226" mass="23921">MVSAEHAPRSLDVAGFGCLRNGRVLLRQIDFSLQAGQVLQLKGSNGAGKSTLLRSLAGLMPWRAGALAWCGQRVIASSPAFQRQLSYLGHQCGMSDALSGIENLRFALQMQAVPWSGERAAQVLRALDVLDVAARPFGRLSQGQRRRVAIARVLLSERPLWLLDEPDNALDAQGSALLVQLLSAHAQAGGLAMVVSHRGLLVPGVPAPVLDLSAPSAAPAQQEAPC</sequence>
<dbReference type="EMBL" id="JBOK01000009">
    <property type="protein sequence ID" value="EXU80259.1"/>
    <property type="molecule type" value="Genomic_DNA"/>
</dbReference>
<dbReference type="NCBIfam" id="TIGR01189">
    <property type="entry name" value="ccmA"/>
    <property type="match status" value="1"/>
</dbReference>
<comment type="caution">
    <text evidence="9">The sequence shown here is derived from an EMBL/GenBank/DDBJ whole genome shotgun (WGS) entry which is preliminary data.</text>
</comment>
<dbReference type="PATRIC" id="fig|1457173.3.peg.1924"/>
<evidence type="ECO:0000313" key="10">
    <source>
        <dbReference type="Proteomes" id="UP000020766"/>
    </source>
</evidence>
<dbReference type="Proteomes" id="UP000020766">
    <property type="component" value="Unassembled WGS sequence"/>
</dbReference>
<dbReference type="STRING" id="225991.MA05_04125"/>
<keyword evidence="6" id="KW-1278">Translocase</keyword>
<feature type="domain" description="ABC transporter" evidence="8">
    <location>
        <begin position="8"/>
        <end position="222"/>
    </location>
</feature>
<dbReference type="GO" id="GO:0022857">
    <property type="term" value="F:transmembrane transporter activity"/>
    <property type="evidence" value="ECO:0007669"/>
    <property type="project" value="InterPro"/>
</dbReference>
<dbReference type="GO" id="GO:0005524">
    <property type="term" value="F:ATP binding"/>
    <property type="evidence" value="ECO:0007669"/>
    <property type="project" value="UniProtKB-KW"/>
</dbReference>
<evidence type="ECO:0000256" key="3">
    <source>
        <dbReference type="ARBA" id="ARBA00022741"/>
    </source>
</evidence>
<dbReference type="PROSITE" id="PS50893">
    <property type="entry name" value="ABC_TRANSPORTER_2"/>
    <property type="match status" value="1"/>
</dbReference>
<keyword evidence="7" id="KW-0472">Membrane</keyword>
<dbReference type="InterPro" id="IPR027417">
    <property type="entry name" value="P-loop_NTPase"/>
</dbReference>
<evidence type="ECO:0000256" key="7">
    <source>
        <dbReference type="ARBA" id="ARBA00023136"/>
    </source>
</evidence>
<keyword evidence="5" id="KW-0067">ATP-binding</keyword>
<evidence type="ECO:0000259" key="8">
    <source>
        <dbReference type="PROSITE" id="PS50893"/>
    </source>
</evidence>
<dbReference type="AlphaFoldDB" id="A0A014MQ45"/>
<dbReference type="RefSeq" id="WP_043383219.1">
    <property type="nucleotide sequence ID" value="NZ_JBOK01000009.1"/>
</dbReference>
<evidence type="ECO:0000256" key="2">
    <source>
        <dbReference type="ARBA" id="ARBA00022475"/>
    </source>
</evidence>
<dbReference type="InterPro" id="IPR003593">
    <property type="entry name" value="AAA+_ATPase"/>
</dbReference>
<dbReference type="PANTHER" id="PTHR43499">
    <property type="entry name" value="ABC TRANSPORTER I FAMILY MEMBER 1"/>
    <property type="match status" value="1"/>
</dbReference>
<evidence type="ECO:0000256" key="1">
    <source>
        <dbReference type="ARBA" id="ARBA00022448"/>
    </source>
</evidence>
<evidence type="ECO:0000256" key="5">
    <source>
        <dbReference type="ARBA" id="ARBA00022840"/>
    </source>
</evidence>
<accession>A0A014MQ45</accession>
<keyword evidence="2" id="KW-1003">Cell membrane</keyword>
<keyword evidence="1" id="KW-0813">Transport</keyword>
<dbReference type="InterPro" id="IPR003439">
    <property type="entry name" value="ABC_transporter-like_ATP-bd"/>
</dbReference>
<dbReference type="PROSITE" id="PS00211">
    <property type="entry name" value="ABC_TRANSPORTER_1"/>
    <property type="match status" value="1"/>
</dbReference>
<organism evidence="9 10">
    <name type="scientific">Comamonas aquatica DA1877</name>
    <dbReference type="NCBI Taxonomy" id="1457173"/>
    <lineage>
        <taxon>Bacteria</taxon>
        <taxon>Pseudomonadati</taxon>
        <taxon>Pseudomonadota</taxon>
        <taxon>Betaproteobacteria</taxon>
        <taxon>Burkholderiales</taxon>
        <taxon>Comamonadaceae</taxon>
        <taxon>Comamonas</taxon>
    </lineage>
</organism>
<keyword evidence="3" id="KW-0547">Nucleotide-binding</keyword>
<name>A0A014MQ45_9BURK</name>
<protein>
    <submittedName>
        <fullName evidence="9">Heme exporter protein A</fullName>
    </submittedName>
</protein>
<dbReference type="GO" id="GO:0017004">
    <property type="term" value="P:cytochrome complex assembly"/>
    <property type="evidence" value="ECO:0007669"/>
    <property type="project" value="UniProtKB-KW"/>
</dbReference>
<reference evidence="9 10" key="1">
    <citation type="submission" date="2014-01" db="EMBL/GenBank/DDBJ databases">
        <title>Interspecies Systems Biology Uncovers Metabolites Affecting C. elegans Gene Expression and Life History Traits.</title>
        <authorList>
            <person name="Watson E."/>
            <person name="Macneil L.T."/>
            <person name="Ritter A.D."/>
            <person name="Yilmaz L.S."/>
            <person name="Rosebrock A.P."/>
            <person name="Caudy A.A."/>
            <person name="Walhout A.J."/>
        </authorList>
    </citation>
    <scope>NUCLEOTIDE SEQUENCE [LARGE SCALE GENOMIC DNA]</scope>
    <source>
        <strain evidence="9 10">DA1877</strain>
    </source>
</reference>
<dbReference type="SMART" id="SM00382">
    <property type="entry name" value="AAA"/>
    <property type="match status" value="1"/>
</dbReference>
<dbReference type="Gene3D" id="3.40.50.300">
    <property type="entry name" value="P-loop containing nucleotide triphosphate hydrolases"/>
    <property type="match status" value="1"/>
</dbReference>
<dbReference type="InterPro" id="IPR017871">
    <property type="entry name" value="ABC_transporter-like_CS"/>
</dbReference>
<evidence type="ECO:0000313" key="9">
    <source>
        <dbReference type="EMBL" id="EXU80259.1"/>
    </source>
</evidence>
<gene>
    <name evidence="9" type="ORF">AX13_18380</name>
</gene>
<dbReference type="InterPro" id="IPR005895">
    <property type="entry name" value="ABC_transptr_haem_export_CcmA"/>
</dbReference>